<dbReference type="OrthoDB" id="337038at2759"/>
<keyword evidence="4" id="KW-1185">Reference proteome</keyword>
<dbReference type="InterPro" id="IPR014044">
    <property type="entry name" value="CAP_dom"/>
</dbReference>
<dbReference type="SMART" id="SM00198">
    <property type="entry name" value="SCP"/>
    <property type="match status" value="1"/>
</dbReference>
<dbReference type="Proteomes" id="UP000015453">
    <property type="component" value="Unassembled WGS sequence"/>
</dbReference>
<keyword evidence="1" id="KW-1133">Transmembrane helix</keyword>
<accession>S8CLS7</accession>
<proteinExistence type="predicted"/>
<keyword evidence="1" id="KW-0472">Membrane</keyword>
<dbReference type="InterPro" id="IPR001283">
    <property type="entry name" value="CRISP-related"/>
</dbReference>
<dbReference type="InterPro" id="IPR035940">
    <property type="entry name" value="CAP_sf"/>
</dbReference>
<dbReference type="PRINTS" id="PR00837">
    <property type="entry name" value="V5TPXLIKE"/>
</dbReference>
<evidence type="ECO:0000259" key="2">
    <source>
        <dbReference type="SMART" id="SM00198"/>
    </source>
</evidence>
<sequence>MATFQISGIHVITFIVFLTVATTAAAVVVHPIPKNQLRRRSPVKTQPPAAPPFVPKLNWEQSEYVNAHNAYRKIAGVPALTWSGELTSAAHSWAEARRHDCDYRRHSPNRYGENIFWMSYKEFSPSDVVMLWFNESRLYDRKSFACSCRPERKGCECGHYLNVIWSGTTRVGCSGAVYCDDQKGVYVVCNYDPPGLVANVNPFTGKPIVQ</sequence>
<dbReference type="AlphaFoldDB" id="S8CLS7"/>
<reference evidence="3 4" key="1">
    <citation type="journal article" date="2013" name="BMC Genomics">
        <title>The miniature genome of a carnivorous plant Genlisea aurea contains a low number of genes and short non-coding sequences.</title>
        <authorList>
            <person name="Leushkin E.V."/>
            <person name="Sutormin R.A."/>
            <person name="Nabieva E.R."/>
            <person name="Penin A.A."/>
            <person name="Kondrashov A.S."/>
            <person name="Logacheva M.D."/>
        </authorList>
    </citation>
    <scope>NUCLEOTIDE SEQUENCE [LARGE SCALE GENOMIC DNA]</scope>
</reference>
<dbReference type="EMBL" id="AUSU01002974">
    <property type="protein sequence ID" value="EPS67690.1"/>
    <property type="molecule type" value="Genomic_DNA"/>
</dbReference>
<comment type="caution">
    <text evidence="3">The sequence shown here is derived from an EMBL/GenBank/DDBJ whole genome shotgun (WGS) entry which is preliminary data.</text>
</comment>
<dbReference type="Pfam" id="PF00188">
    <property type="entry name" value="CAP"/>
    <property type="match status" value="1"/>
</dbReference>
<gene>
    <name evidence="3" type="ORF">M569_07085</name>
</gene>
<dbReference type="PANTHER" id="PTHR10334">
    <property type="entry name" value="CYSTEINE-RICH SECRETORY PROTEIN-RELATED"/>
    <property type="match status" value="1"/>
</dbReference>
<evidence type="ECO:0000313" key="4">
    <source>
        <dbReference type="Proteomes" id="UP000015453"/>
    </source>
</evidence>
<dbReference type="FunFam" id="3.40.33.10:FF:000004">
    <property type="entry name" value="CAP, cysteine-rich secretory protein, antigen 5"/>
    <property type="match status" value="1"/>
</dbReference>
<keyword evidence="1" id="KW-0812">Transmembrane</keyword>
<dbReference type="SUPFAM" id="SSF55797">
    <property type="entry name" value="PR-1-like"/>
    <property type="match status" value="1"/>
</dbReference>
<dbReference type="Gene3D" id="3.40.33.10">
    <property type="entry name" value="CAP"/>
    <property type="match status" value="1"/>
</dbReference>
<organism evidence="3 4">
    <name type="scientific">Genlisea aurea</name>
    <dbReference type="NCBI Taxonomy" id="192259"/>
    <lineage>
        <taxon>Eukaryota</taxon>
        <taxon>Viridiplantae</taxon>
        <taxon>Streptophyta</taxon>
        <taxon>Embryophyta</taxon>
        <taxon>Tracheophyta</taxon>
        <taxon>Spermatophyta</taxon>
        <taxon>Magnoliopsida</taxon>
        <taxon>eudicotyledons</taxon>
        <taxon>Gunneridae</taxon>
        <taxon>Pentapetalae</taxon>
        <taxon>asterids</taxon>
        <taxon>lamiids</taxon>
        <taxon>Lamiales</taxon>
        <taxon>Lentibulariaceae</taxon>
        <taxon>Genlisea</taxon>
    </lineage>
</organism>
<evidence type="ECO:0000256" key="1">
    <source>
        <dbReference type="SAM" id="Phobius"/>
    </source>
</evidence>
<protein>
    <recommendedName>
        <fullName evidence="2">SCP domain-containing protein</fullName>
    </recommendedName>
</protein>
<feature type="transmembrane region" description="Helical" evidence="1">
    <location>
        <begin position="6"/>
        <end position="29"/>
    </location>
</feature>
<evidence type="ECO:0000313" key="3">
    <source>
        <dbReference type="EMBL" id="EPS67690.1"/>
    </source>
</evidence>
<name>S8CLS7_9LAMI</name>
<feature type="domain" description="SCP" evidence="2">
    <location>
        <begin position="59"/>
        <end position="199"/>
    </location>
</feature>